<comment type="subcellular location">
    <subcellularLocation>
        <location evidence="1">Cell membrane</location>
    </subcellularLocation>
</comment>
<evidence type="ECO:0000256" key="5">
    <source>
        <dbReference type="ARBA" id="ARBA00022989"/>
    </source>
</evidence>
<dbReference type="Pfam" id="PF01130">
    <property type="entry name" value="CD36"/>
    <property type="match status" value="1"/>
</dbReference>
<dbReference type="Proteomes" id="UP000475862">
    <property type="component" value="Unassembled WGS sequence"/>
</dbReference>
<dbReference type="PANTHER" id="PTHR11923:SF93">
    <property type="entry name" value="GH07959P-RELATED"/>
    <property type="match status" value="1"/>
</dbReference>
<feature type="transmembrane region" description="Helical" evidence="8">
    <location>
        <begin position="716"/>
        <end position="734"/>
    </location>
</feature>
<feature type="transmembrane region" description="Helical" evidence="8">
    <location>
        <begin position="545"/>
        <end position="563"/>
    </location>
</feature>
<evidence type="ECO:0000256" key="4">
    <source>
        <dbReference type="ARBA" id="ARBA00022692"/>
    </source>
</evidence>
<feature type="transmembrane region" description="Helical" evidence="8">
    <location>
        <begin position="473"/>
        <end position="494"/>
    </location>
</feature>
<dbReference type="PANTHER" id="PTHR11923">
    <property type="entry name" value="SCAVENGER RECEPTOR CLASS B TYPE-1 SR-B1"/>
    <property type="match status" value="1"/>
</dbReference>
<feature type="transmembrane region" description="Helical" evidence="8">
    <location>
        <begin position="38"/>
        <end position="58"/>
    </location>
</feature>
<keyword evidence="4 8" id="KW-0812">Transmembrane</keyword>
<gene>
    <name evidence="9" type="ORF">AGLY_011773</name>
</gene>
<dbReference type="AlphaFoldDB" id="A0A6G0TCG8"/>
<evidence type="ECO:0000256" key="7">
    <source>
        <dbReference type="ARBA" id="ARBA00023180"/>
    </source>
</evidence>
<dbReference type="OrthoDB" id="514335at2759"/>
<keyword evidence="7" id="KW-0325">Glycoprotein</keyword>
<dbReference type="GO" id="GO:0005737">
    <property type="term" value="C:cytoplasm"/>
    <property type="evidence" value="ECO:0007669"/>
    <property type="project" value="TreeGrafter"/>
</dbReference>
<evidence type="ECO:0000256" key="2">
    <source>
        <dbReference type="ARBA" id="ARBA00010532"/>
    </source>
</evidence>
<comment type="caution">
    <text evidence="9">The sequence shown here is derived from an EMBL/GenBank/DDBJ whole genome shotgun (WGS) entry which is preliminary data.</text>
</comment>
<evidence type="ECO:0000313" key="9">
    <source>
        <dbReference type="EMBL" id="KAE9529677.1"/>
    </source>
</evidence>
<keyword evidence="5 8" id="KW-1133">Transmembrane helix</keyword>
<evidence type="ECO:0000256" key="1">
    <source>
        <dbReference type="ARBA" id="ARBA00004236"/>
    </source>
</evidence>
<dbReference type="EMBL" id="VYZN01000044">
    <property type="protein sequence ID" value="KAE9529677.1"/>
    <property type="molecule type" value="Genomic_DNA"/>
</dbReference>
<dbReference type="GO" id="GO:0005044">
    <property type="term" value="F:scavenger receptor activity"/>
    <property type="evidence" value="ECO:0007669"/>
    <property type="project" value="TreeGrafter"/>
</dbReference>
<reference evidence="9 10" key="1">
    <citation type="submission" date="2019-08" db="EMBL/GenBank/DDBJ databases">
        <title>The genome of the soybean aphid Biotype 1, its phylome, world population structure and adaptation to the North American continent.</title>
        <authorList>
            <person name="Giordano R."/>
            <person name="Donthu R.K."/>
            <person name="Hernandez A.G."/>
            <person name="Wright C.L."/>
            <person name="Zimin A.V."/>
        </authorList>
    </citation>
    <scope>NUCLEOTIDE SEQUENCE [LARGE SCALE GENOMIC DNA]</scope>
    <source>
        <tissue evidence="9">Whole aphids</tissue>
    </source>
</reference>
<proteinExistence type="inferred from homology"/>
<feature type="transmembrane region" description="Helical" evidence="8">
    <location>
        <begin position="506"/>
        <end position="525"/>
    </location>
</feature>
<feature type="transmembrane region" description="Helical" evidence="8">
    <location>
        <begin position="680"/>
        <end position="696"/>
    </location>
</feature>
<keyword evidence="10" id="KW-1185">Reference proteome</keyword>
<sequence>MVKLYHLTMSHDIEETERLITAKDEHNDSKCRGFWCQLLLSLFGILFLFTGIIMADLWPQIFNNIMINKLELENNTQTYQYWKQIPVPLHMSVYLFNWTNPEATLQTGDLPILQQLGPYVFKENRTKVNITFNNNETITYMQLKSWEFEQSLSNGSLSDNVTTINIVINILGEKLQAINKHWIFVLTNYYLKLSNINKPYVTRTAGELIFDGYDDALLDVVIKLKSFIPIDLPFKKVGWLYGMNMSTSSDGLINMFTGKNNIENVGLVHSVNYNTKLNVFKKDCSYSNASAGDLWPEHTAMQSNMSIYIPGICSAITMQNNNYTFINGLKGVEFVAGSDVFNNTCYCPSSGCPLPGVRPLSLCGDNSLPIFISFPHFYLADKSYRQSVVGMNPNRTLHEFKMILENDYSIPLKVDARLQFNVKVKPIKDLKILKNMPEIYLPVFWFSESFKIPQNMSDQLLIVTNVLPIFIPYVWLILALAGCVMLIFSTYLWVSRKNESFTILDPLIVCTFSLYYNIMFYYLTIPIYTNKIMAEKFNFKPLNGWFLYLKNTVCSAFSVYFVTMKEWENFLHMTASCCSLYPLFQKDHRQPDHTRLYERIKKYIILSLKVKCSCRYCWSGKKRTSTTRYKYPVIDYLTNLSSSSAWRMAAPCYRFSAMNFRTYPLSCRICLGACQSPRPPNIYILLSIAVATWVFLKSTKYIHAVLNDASGMAISWHWYTSIYIQSVANFIVITSTPQVDIRFKGNGCVAISLKWNTCYVYVNWFKAFIVYTTAVTAKSENACANCNSSVVDPSRATIHVNGPVHSAISELMDSVDTLLVLFKETNKCNTQIPTSNNNRFVPLFFSLHPVNTKWMFGNLIPTDDFENGLLQ</sequence>
<evidence type="ECO:0000256" key="6">
    <source>
        <dbReference type="ARBA" id="ARBA00023136"/>
    </source>
</evidence>
<dbReference type="InterPro" id="IPR002159">
    <property type="entry name" value="CD36_fam"/>
</dbReference>
<dbReference type="PRINTS" id="PR01609">
    <property type="entry name" value="CD36FAMILY"/>
</dbReference>
<protein>
    <submittedName>
        <fullName evidence="9">Uncharacterized protein</fullName>
    </submittedName>
</protein>
<keyword evidence="3" id="KW-1003">Cell membrane</keyword>
<accession>A0A6G0TCG8</accession>
<comment type="similarity">
    <text evidence="2">Belongs to the CD36 family.</text>
</comment>
<evidence type="ECO:0000313" key="10">
    <source>
        <dbReference type="Proteomes" id="UP000475862"/>
    </source>
</evidence>
<evidence type="ECO:0000256" key="8">
    <source>
        <dbReference type="SAM" id="Phobius"/>
    </source>
</evidence>
<keyword evidence="6 8" id="KW-0472">Membrane</keyword>
<name>A0A6G0TCG8_APHGL</name>
<dbReference type="GO" id="GO:0005886">
    <property type="term" value="C:plasma membrane"/>
    <property type="evidence" value="ECO:0007669"/>
    <property type="project" value="UniProtKB-SubCell"/>
</dbReference>
<organism evidence="9 10">
    <name type="scientific">Aphis glycines</name>
    <name type="common">Soybean aphid</name>
    <dbReference type="NCBI Taxonomy" id="307491"/>
    <lineage>
        <taxon>Eukaryota</taxon>
        <taxon>Metazoa</taxon>
        <taxon>Ecdysozoa</taxon>
        <taxon>Arthropoda</taxon>
        <taxon>Hexapoda</taxon>
        <taxon>Insecta</taxon>
        <taxon>Pterygota</taxon>
        <taxon>Neoptera</taxon>
        <taxon>Paraneoptera</taxon>
        <taxon>Hemiptera</taxon>
        <taxon>Sternorrhyncha</taxon>
        <taxon>Aphidomorpha</taxon>
        <taxon>Aphidoidea</taxon>
        <taxon>Aphididae</taxon>
        <taxon>Aphidini</taxon>
        <taxon>Aphis</taxon>
        <taxon>Aphis</taxon>
    </lineage>
</organism>
<evidence type="ECO:0000256" key="3">
    <source>
        <dbReference type="ARBA" id="ARBA00022475"/>
    </source>
</evidence>